<evidence type="ECO:0000313" key="1">
    <source>
        <dbReference type="EMBL" id="KAA8913883.1"/>
    </source>
</evidence>
<keyword evidence="2" id="KW-1185">Reference proteome</keyword>
<name>A0A5J5F9G2_9PEZI</name>
<accession>A0A5J5F9G2</accession>
<gene>
    <name evidence="1" type="ORF">FN846DRAFT_38279</name>
</gene>
<dbReference type="AlphaFoldDB" id="A0A5J5F9G2"/>
<dbReference type="InParanoid" id="A0A5J5F9G2"/>
<dbReference type="Proteomes" id="UP000326924">
    <property type="component" value="Unassembled WGS sequence"/>
</dbReference>
<protein>
    <submittedName>
        <fullName evidence="1">Uncharacterized protein</fullName>
    </submittedName>
</protein>
<dbReference type="EMBL" id="VXIS01000011">
    <property type="protein sequence ID" value="KAA8913883.1"/>
    <property type="molecule type" value="Genomic_DNA"/>
</dbReference>
<sequence>MRLQIDILVTPSFPLSPEAISTGMPAPTSVLQVREVFPNAQQEKHSRKQAFASYAPARYRINVQRHVDVTPTLKLTRAFMMPISASIRRIVRTRCASRTTFNGRRPQLRKARPAGSQDALSALVRYIAIRSKLSISTMLEMIRIVRDDGNAARISFIGLRVASSSTLWLQISRQGSAARLLLTRPPSAPLMSRPAHILAACPRDLLFTGPF</sequence>
<proteinExistence type="predicted"/>
<comment type="caution">
    <text evidence="1">The sequence shown here is derived from an EMBL/GenBank/DDBJ whole genome shotgun (WGS) entry which is preliminary data.</text>
</comment>
<reference evidence="1 2" key="1">
    <citation type="submission" date="2019-09" db="EMBL/GenBank/DDBJ databases">
        <title>Draft genome of the ectomycorrhizal ascomycete Sphaerosporella brunnea.</title>
        <authorList>
            <consortium name="DOE Joint Genome Institute"/>
            <person name="Benucci G.M."/>
            <person name="Marozzi G."/>
            <person name="Antonielli L."/>
            <person name="Sanchez S."/>
            <person name="Marco P."/>
            <person name="Wang X."/>
            <person name="Falini L.B."/>
            <person name="Barry K."/>
            <person name="Haridas S."/>
            <person name="Lipzen A."/>
            <person name="Labutti K."/>
            <person name="Grigoriev I.V."/>
            <person name="Murat C."/>
            <person name="Martin F."/>
            <person name="Albertini E."/>
            <person name="Donnini D."/>
            <person name="Bonito G."/>
        </authorList>
    </citation>
    <scope>NUCLEOTIDE SEQUENCE [LARGE SCALE GENOMIC DNA]</scope>
    <source>
        <strain evidence="1 2">Sb_GMNB300</strain>
    </source>
</reference>
<evidence type="ECO:0000313" key="2">
    <source>
        <dbReference type="Proteomes" id="UP000326924"/>
    </source>
</evidence>
<organism evidence="1 2">
    <name type="scientific">Sphaerosporella brunnea</name>
    <dbReference type="NCBI Taxonomy" id="1250544"/>
    <lineage>
        <taxon>Eukaryota</taxon>
        <taxon>Fungi</taxon>
        <taxon>Dikarya</taxon>
        <taxon>Ascomycota</taxon>
        <taxon>Pezizomycotina</taxon>
        <taxon>Pezizomycetes</taxon>
        <taxon>Pezizales</taxon>
        <taxon>Pyronemataceae</taxon>
        <taxon>Sphaerosporella</taxon>
    </lineage>
</organism>